<dbReference type="Gene3D" id="3.10.180.10">
    <property type="entry name" value="2,3-Dihydroxybiphenyl 1,2-Dioxygenase, domain 1"/>
    <property type="match status" value="1"/>
</dbReference>
<evidence type="ECO:0000313" key="3">
    <source>
        <dbReference type="Proteomes" id="UP000011058"/>
    </source>
</evidence>
<reference evidence="2 3" key="1">
    <citation type="journal article" date="2012" name="J. Bacteriol.">
        <title>Genome Sequence of Fibrella aestuarina BUZ 2T, a Filamentous Marine Bacterium.</title>
        <authorList>
            <person name="Filippini M."/>
            <person name="Qi W."/>
            <person name="Blom J."/>
            <person name="Goesmann A."/>
            <person name="Smits T.H."/>
            <person name="Bagheri H.C."/>
        </authorList>
    </citation>
    <scope>NUCLEOTIDE SEQUENCE [LARGE SCALE GENOMIC DNA]</scope>
    <source>
        <strain evidence="3">BUZ 2T</strain>
    </source>
</reference>
<dbReference type="SUPFAM" id="SSF54593">
    <property type="entry name" value="Glyoxalase/Bleomycin resistance protein/Dihydroxybiphenyl dioxygenase"/>
    <property type="match status" value="1"/>
</dbReference>
<dbReference type="PATRIC" id="fig|1166018.3.peg.459"/>
<protein>
    <recommendedName>
        <fullName evidence="1">VOC domain-containing protein</fullName>
    </recommendedName>
</protein>
<dbReference type="Proteomes" id="UP000011058">
    <property type="component" value="Chromosome"/>
</dbReference>
<accession>I0K2W0</accession>
<keyword evidence="3" id="KW-1185">Reference proteome</keyword>
<dbReference type="HOGENOM" id="CLU_141550_0_0_10"/>
<dbReference type="AlphaFoldDB" id="I0K2W0"/>
<evidence type="ECO:0000259" key="1">
    <source>
        <dbReference type="PROSITE" id="PS51819"/>
    </source>
</evidence>
<dbReference type="OrthoDB" id="4548523at2"/>
<dbReference type="Pfam" id="PF00903">
    <property type="entry name" value="Glyoxalase"/>
    <property type="match status" value="1"/>
</dbReference>
<dbReference type="InterPro" id="IPR004360">
    <property type="entry name" value="Glyas_Fos-R_dOase_dom"/>
</dbReference>
<dbReference type="STRING" id="1166018.FAES_0451"/>
<dbReference type="KEGG" id="fae:FAES_0451"/>
<gene>
    <name evidence="2" type="ORF">FAES_0451</name>
</gene>
<sequence>MATSAATESSSLLGLRTVIYAAPNLDELKAWYTAVLGFEPYFDQPFYVGFNVGGYELGLDPDATVQAGSTLTYWGVASIEAAYDRIHSLGATAGDPITDVGDGIKVATLKDPAGNVFGLIENPHFSLAQ</sequence>
<dbReference type="InterPro" id="IPR029068">
    <property type="entry name" value="Glyas_Bleomycin-R_OHBP_Dase"/>
</dbReference>
<dbReference type="InterPro" id="IPR037523">
    <property type="entry name" value="VOC_core"/>
</dbReference>
<evidence type="ECO:0000313" key="2">
    <source>
        <dbReference type="EMBL" id="CCG98463.1"/>
    </source>
</evidence>
<organism evidence="2 3">
    <name type="scientific">Fibrella aestuarina BUZ 2</name>
    <dbReference type="NCBI Taxonomy" id="1166018"/>
    <lineage>
        <taxon>Bacteria</taxon>
        <taxon>Pseudomonadati</taxon>
        <taxon>Bacteroidota</taxon>
        <taxon>Cytophagia</taxon>
        <taxon>Cytophagales</taxon>
        <taxon>Spirosomataceae</taxon>
        <taxon>Fibrella</taxon>
    </lineage>
</organism>
<proteinExistence type="predicted"/>
<dbReference type="PROSITE" id="PS51819">
    <property type="entry name" value="VOC"/>
    <property type="match status" value="1"/>
</dbReference>
<dbReference type="EMBL" id="HE796683">
    <property type="protein sequence ID" value="CCG98463.1"/>
    <property type="molecule type" value="Genomic_DNA"/>
</dbReference>
<name>I0K2W0_9BACT</name>
<dbReference type="eggNOG" id="COG0346">
    <property type="taxonomic scope" value="Bacteria"/>
</dbReference>
<dbReference type="RefSeq" id="WP_015329563.1">
    <property type="nucleotide sequence ID" value="NC_020054.1"/>
</dbReference>
<feature type="domain" description="VOC" evidence="1">
    <location>
        <begin position="14"/>
        <end position="122"/>
    </location>
</feature>